<sequence>MGNLCGKESKDNFQGPGRVLGSAPPPSNNAKASVPARIPNTDSASSSKVKAQGPERTVGGRSESNDPRSAAAAAAEARAQKTSGTGDLAKKLDAQKKQTRNQTLQEAAWENRAAREADAVTEARNYN</sequence>
<evidence type="ECO:0000256" key="3">
    <source>
        <dbReference type="ARBA" id="ARBA00023288"/>
    </source>
</evidence>
<dbReference type="InterPro" id="IPR031632">
    <property type="entry name" value="SVIP"/>
</dbReference>
<keyword evidence="3" id="KW-0449">Lipoprotein</keyword>
<dbReference type="OrthoDB" id="5415072at2759"/>
<evidence type="ECO:0000256" key="4">
    <source>
        <dbReference type="SAM" id="MobiDB-lite"/>
    </source>
</evidence>
<dbReference type="AlphaFoldDB" id="A0A6A6EGM7"/>
<reference evidence="5" key="1">
    <citation type="journal article" date="2020" name="Stud. Mycol.">
        <title>101 Dothideomycetes genomes: a test case for predicting lifestyles and emergence of pathogens.</title>
        <authorList>
            <person name="Haridas S."/>
            <person name="Albert R."/>
            <person name="Binder M."/>
            <person name="Bloem J."/>
            <person name="Labutti K."/>
            <person name="Salamov A."/>
            <person name="Andreopoulos B."/>
            <person name="Baker S."/>
            <person name="Barry K."/>
            <person name="Bills G."/>
            <person name="Bluhm B."/>
            <person name="Cannon C."/>
            <person name="Castanera R."/>
            <person name="Culley D."/>
            <person name="Daum C."/>
            <person name="Ezra D."/>
            <person name="Gonzalez J."/>
            <person name="Henrissat B."/>
            <person name="Kuo A."/>
            <person name="Liang C."/>
            <person name="Lipzen A."/>
            <person name="Lutzoni F."/>
            <person name="Magnuson J."/>
            <person name="Mondo S."/>
            <person name="Nolan M."/>
            <person name="Ohm R."/>
            <person name="Pangilinan J."/>
            <person name="Park H.-J."/>
            <person name="Ramirez L."/>
            <person name="Alfaro M."/>
            <person name="Sun H."/>
            <person name="Tritt A."/>
            <person name="Yoshinaga Y."/>
            <person name="Zwiers L.-H."/>
            <person name="Turgeon B."/>
            <person name="Goodwin S."/>
            <person name="Spatafora J."/>
            <person name="Crous P."/>
            <person name="Grigoriev I."/>
        </authorList>
    </citation>
    <scope>NUCLEOTIDE SEQUENCE</scope>
    <source>
        <strain evidence="5">CBS 207.26</strain>
    </source>
</reference>
<feature type="region of interest" description="Disordered" evidence="4">
    <location>
        <begin position="1"/>
        <end position="127"/>
    </location>
</feature>
<evidence type="ECO:0000313" key="5">
    <source>
        <dbReference type="EMBL" id="KAF2189808.1"/>
    </source>
</evidence>
<organism evidence="5 6">
    <name type="scientific">Zopfia rhizophila CBS 207.26</name>
    <dbReference type="NCBI Taxonomy" id="1314779"/>
    <lineage>
        <taxon>Eukaryota</taxon>
        <taxon>Fungi</taxon>
        <taxon>Dikarya</taxon>
        <taxon>Ascomycota</taxon>
        <taxon>Pezizomycotina</taxon>
        <taxon>Dothideomycetes</taxon>
        <taxon>Dothideomycetes incertae sedis</taxon>
        <taxon>Zopfiaceae</taxon>
        <taxon>Zopfia</taxon>
    </lineage>
</organism>
<dbReference type="Pfam" id="PF15811">
    <property type="entry name" value="SVIP"/>
    <property type="match status" value="1"/>
</dbReference>
<gene>
    <name evidence="5" type="ORF">K469DRAFT_659000</name>
</gene>
<evidence type="ECO:0000256" key="2">
    <source>
        <dbReference type="ARBA" id="ARBA00023139"/>
    </source>
</evidence>
<keyword evidence="6" id="KW-1185">Reference proteome</keyword>
<evidence type="ECO:0000313" key="6">
    <source>
        <dbReference type="Proteomes" id="UP000800200"/>
    </source>
</evidence>
<dbReference type="EMBL" id="ML994620">
    <property type="protein sequence ID" value="KAF2189808.1"/>
    <property type="molecule type" value="Genomic_DNA"/>
</dbReference>
<keyword evidence="1" id="KW-0519">Myristate</keyword>
<name>A0A6A6EGM7_9PEZI</name>
<evidence type="ECO:0000256" key="1">
    <source>
        <dbReference type="ARBA" id="ARBA00022707"/>
    </source>
</evidence>
<protein>
    <submittedName>
        <fullName evidence="5">Uncharacterized protein</fullName>
    </submittedName>
</protein>
<dbReference type="Proteomes" id="UP000800200">
    <property type="component" value="Unassembled WGS sequence"/>
</dbReference>
<proteinExistence type="predicted"/>
<keyword evidence="2" id="KW-0564">Palmitate</keyword>
<feature type="compositionally biased region" description="Polar residues" evidence="4">
    <location>
        <begin position="40"/>
        <end position="49"/>
    </location>
</feature>
<accession>A0A6A6EGM7</accession>